<feature type="binding site" evidence="5">
    <location>
        <position position="50"/>
    </location>
    <ligand>
        <name>Zn(2+)</name>
        <dbReference type="ChEBI" id="CHEBI:29105"/>
        <label>1</label>
    </ligand>
</feature>
<evidence type="ECO:0000256" key="2">
    <source>
        <dbReference type="ARBA" id="ARBA00022801"/>
    </source>
</evidence>
<protein>
    <submittedName>
        <fullName evidence="7">High affinity cgmp-specific 3-cyclic phosphodiesterase 9a</fullName>
    </submittedName>
</protein>
<evidence type="ECO:0000256" key="4">
    <source>
        <dbReference type="PIRSR" id="PIRSR623088-2"/>
    </source>
</evidence>
<dbReference type="GO" id="GO:0004114">
    <property type="term" value="F:3',5'-cyclic-nucleotide phosphodiesterase activity"/>
    <property type="evidence" value="ECO:0007669"/>
    <property type="project" value="InterPro"/>
</dbReference>
<dbReference type="InterPro" id="IPR036971">
    <property type="entry name" value="PDEase_catalytic_dom_sf"/>
</dbReference>
<dbReference type="PANTHER" id="PTHR11347">
    <property type="entry name" value="CYCLIC NUCLEOTIDE PHOSPHODIESTERASE"/>
    <property type="match status" value="1"/>
</dbReference>
<organism evidence="7">
    <name type="scientific">Tetraselmis sp. GSL018</name>
    <dbReference type="NCBI Taxonomy" id="582737"/>
    <lineage>
        <taxon>Eukaryota</taxon>
        <taxon>Viridiplantae</taxon>
        <taxon>Chlorophyta</taxon>
        <taxon>core chlorophytes</taxon>
        <taxon>Chlorodendrophyceae</taxon>
        <taxon>Chlorodendrales</taxon>
        <taxon>Chlorodendraceae</taxon>
        <taxon>Tetraselmis</taxon>
    </lineage>
</organism>
<dbReference type="PRINTS" id="PR00387">
    <property type="entry name" value="PDIESTERASE1"/>
</dbReference>
<dbReference type="GO" id="GO:0007165">
    <property type="term" value="P:signal transduction"/>
    <property type="evidence" value="ECO:0007669"/>
    <property type="project" value="InterPro"/>
</dbReference>
<feature type="domain" description="PDEase" evidence="6">
    <location>
        <begin position="1"/>
        <end position="229"/>
    </location>
</feature>
<dbReference type="SMART" id="SM00471">
    <property type="entry name" value="HDc"/>
    <property type="match status" value="1"/>
</dbReference>
<evidence type="ECO:0000256" key="1">
    <source>
        <dbReference type="ARBA" id="ARBA00022723"/>
    </source>
</evidence>
<accession>A0A061R9C6</accession>
<sequence>MPPNGYHNAVHVADVVQLMYLQTGVGGPLELFCGDPIVRLSAILAAVVHDLAHPGFSNAFLTSVNHALVKEYGIVSTNEHMHIAVFQHLVSQQHLDFLSTLSSENKKRVFRYVDEMILSTDMSRHFQILQTEVSEQGEQHLVFLLCIALKVSDLSHTMRGFRQHAQFVGCLKDELYSQGDAEKAQGLEVGIGMDREEEIELIGDSQSGFLSFLLCRSSIGYAKYLAEVR</sequence>
<keyword evidence="1 5" id="KW-0479">Metal-binding</keyword>
<name>A0A061R9C6_9CHLO</name>
<dbReference type="Gene3D" id="1.10.1300.10">
    <property type="entry name" value="3'5'-cyclic nucleotide phosphodiesterase, catalytic domain"/>
    <property type="match status" value="1"/>
</dbReference>
<feature type="binding site" evidence="5">
    <location>
        <position position="11"/>
    </location>
    <ligand>
        <name>Zn(2+)</name>
        <dbReference type="ChEBI" id="CHEBI:29105"/>
        <label>1</label>
    </ligand>
</feature>
<evidence type="ECO:0000256" key="3">
    <source>
        <dbReference type="PIRSR" id="PIRSR623088-1"/>
    </source>
</evidence>
<dbReference type="AlphaFoldDB" id="A0A061R9C6"/>
<feature type="binding site" evidence="4">
    <location>
        <position position="153"/>
    </location>
    <ligand>
        <name>AMP</name>
        <dbReference type="ChEBI" id="CHEBI:456215"/>
    </ligand>
</feature>
<reference evidence="7" key="1">
    <citation type="submission" date="2014-05" db="EMBL/GenBank/DDBJ databases">
        <title>The transcriptome of the halophilic microalga Tetraselmis sp. GSL018 isolated from the Great Salt Lake, Utah.</title>
        <authorList>
            <person name="Jinkerson R.E."/>
            <person name="D'Adamo S."/>
            <person name="Posewitz M.C."/>
        </authorList>
    </citation>
    <scope>NUCLEOTIDE SEQUENCE</scope>
    <source>
        <strain evidence="7">GSL018</strain>
    </source>
</reference>
<feature type="binding site" evidence="5">
    <location>
        <position position="50"/>
    </location>
    <ligand>
        <name>Zn(2+)</name>
        <dbReference type="ChEBI" id="CHEBI:29105"/>
        <label>2</label>
    </ligand>
</feature>
<feature type="binding site" evidence="4">
    <location>
        <position position="50"/>
    </location>
    <ligand>
        <name>AMP</name>
        <dbReference type="ChEBI" id="CHEBI:456215"/>
    </ligand>
</feature>
<gene>
    <name evidence="7" type="ORF">TSPGSL018_12022</name>
</gene>
<dbReference type="InterPro" id="IPR023088">
    <property type="entry name" value="PDEase"/>
</dbReference>
<keyword evidence="2" id="KW-0378">Hydrolase</keyword>
<feature type="binding site" evidence="5">
    <location>
        <position position="153"/>
    </location>
    <ligand>
        <name>Zn(2+)</name>
        <dbReference type="ChEBI" id="CHEBI:29105"/>
        <label>1</label>
    </ligand>
</feature>
<dbReference type="CDD" id="cd00077">
    <property type="entry name" value="HDc"/>
    <property type="match status" value="1"/>
</dbReference>
<dbReference type="Pfam" id="PF00233">
    <property type="entry name" value="PDEase_I"/>
    <property type="match status" value="1"/>
</dbReference>
<dbReference type="SUPFAM" id="SSF109604">
    <property type="entry name" value="HD-domain/PDEase-like"/>
    <property type="match status" value="1"/>
</dbReference>
<dbReference type="PROSITE" id="PS51845">
    <property type="entry name" value="PDEASE_I_2"/>
    <property type="match status" value="1"/>
</dbReference>
<dbReference type="PROSITE" id="PS00126">
    <property type="entry name" value="PDEASE_I_1"/>
    <property type="match status" value="1"/>
</dbReference>
<dbReference type="GO" id="GO:0046872">
    <property type="term" value="F:metal ion binding"/>
    <property type="evidence" value="ECO:0007669"/>
    <property type="project" value="UniProtKB-KW"/>
</dbReference>
<dbReference type="InterPro" id="IPR003607">
    <property type="entry name" value="HD/PDEase_dom"/>
</dbReference>
<evidence type="ECO:0000256" key="5">
    <source>
        <dbReference type="PIRSR" id="PIRSR623088-3"/>
    </source>
</evidence>
<feature type="binding site" evidence="4">
    <location>
        <position position="206"/>
    </location>
    <ligand>
        <name>AMP</name>
        <dbReference type="ChEBI" id="CHEBI:456215"/>
    </ligand>
</feature>
<feature type="active site" description="Proton donor" evidence="3">
    <location>
        <position position="7"/>
    </location>
</feature>
<evidence type="ECO:0000259" key="6">
    <source>
        <dbReference type="PROSITE" id="PS51845"/>
    </source>
</evidence>
<feature type="binding site" evidence="5">
    <location>
        <position position="49"/>
    </location>
    <ligand>
        <name>Zn(2+)</name>
        <dbReference type="ChEBI" id="CHEBI:29105"/>
        <label>1</label>
    </ligand>
</feature>
<dbReference type="InterPro" id="IPR002073">
    <property type="entry name" value="PDEase_catalytic_dom"/>
</dbReference>
<dbReference type="EMBL" id="GBEZ01019467">
    <property type="protein sequence ID" value="JAC67096.1"/>
    <property type="molecule type" value="Transcribed_RNA"/>
</dbReference>
<dbReference type="InterPro" id="IPR023174">
    <property type="entry name" value="PDEase_CS"/>
</dbReference>
<proteinExistence type="predicted"/>
<evidence type="ECO:0000313" key="7">
    <source>
        <dbReference type="EMBL" id="JAC67096.1"/>
    </source>
</evidence>
<feature type="binding site" evidence="4">
    <location>
        <begin position="7"/>
        <end position="11"/>
    </location>
    <ligand>
        <name>AMP</name>
        <dbReference type="ChEBI" id="CHEBI:456215"/>
    </ligand>
</feature>